<dbReference type="InterPro" id="IPR005174">
    <property type="entry name" value="KIB1-4_b-propeller"/>
</dbReference>
<feature type="domain" description="KIB1-4 beta-propeller" evidence="1">
    <location>
        <begin position="84"/>
        <end position="267"/>
    </location>
</feature>
<dbReference type="PANTHER" id="PTHR44259:SF89">
    <property type="entry name" value="DUF295 DOMAIN-CONTAINING PROTEIN-RELATED"/>
    <property type="match status" value="1"/>
</dbReference>
<evidence type="ECO:0000313" key="3">
    <source>
        <dbReference type="Proteomes" id="UP000467841"/>
    </source>
</evidence>
<evidence type="ECO:0000313" key="2">
    <source>
        <dbReference type="EMBL" id="CAA7060308.1"/>
    </source>
</evidence>
<sequence>MSQLIISRLCKPSLSRNFLRRTNVRLFSCTSGSDSDDDENRSFLSRPAYPFLLIDHLLNNPDSPDGGLRKRYGNLDCPKVKALMTRNSRKSSIWIDVKTTPRCIDPLSNLIFSQRDQRFYTPSPGGNYLCYLDECDELEFLGLLFDDLPKSVSQELAEVSSCSRTDHLVDSPTGELFLVKWYSEDSEQEEDNDSGMATLMPVTKKFMVFREGLQSSEYEKTMIYTEDIGDLCIFLGHSEAYCVPASSSPGLRPNCIYFVGRNFGVYDLTTKNCTNFYKKDGKPITRTSFPYWPSPVPL</sequence>
<proteinExistence type="predicted"/>
<dbReference type="AlphaFoldDB" id="A0A6D2L3Q9"/>
<accession>A0A6D2L3Q9</accession>
<dbReference type="Proteomes" id="UP000467841">
    <property type="component" value="Unassembled WGS sequence"/>
</dbReference>
<evidence type="ECO:0000259" key="1">
    <source>
        <dbReference type="Pfam" id="PF03478"/>
    </source>
</evidence>
<gene>
    <name evidence="2" type="ORF">MERR_LOCUS47544</name>
</gene>
<dbReference type="Pfam" id="PF03478">
    <property type="entry name" value="Beta-prop_KIB1-4"/>
    <property type="match status" value="1"/>
</dbReference>
<dbReference type="InterPro" id="IPR050942">
    <property type="entry name" value="F-box_BR-signaling"/>
</dbReference>
<reference evidence="2" key="1">
    <citation type="submission" date="2020-01" db="EMBL/GenBank/DDBJ databases">
        <authorList>
            <person name="Mishra B."/>
        </authorList>
    </citation>
    <scope>NUCLEOTIDE SEQUENCE [LARGE SCALE GENOMIC DNA]</scope>
</reference>
<name>A0A6D2L3Q9_9BRAS</name>
<organism evidence="2 3">
    <name type="scientific">Microthlaspi erraticum</name>
    <dbReference type="NCBI Taxonomy" id="1685480"/>
    <lineage>
        <taxon>Eukaryota</taxon>
        <taxon>Viridiplantae</taxon>
        <taxon>Streptophyta</taxon>
        <taxon>Embryophyta</taxon>
        <taxon>Tracheophyta</taxon>
        <taxon>Spermatophyta</taxon>
        <taxon>Magnoliopsida</taxon>
        <taxon>eudicotyledons</taxon>
        <taxon>Gunneridae</taxon>
        <taxon>Pentapetalae</taxon>
        <taxon>rosids</taxon>
        <taxon>malvids</taxon>
        <taxon>Brassicales</taxon>
        <taxon>Brassicaceae</taxon>
        <taxon>Coluteocarpeae</taxon>
        <taxon>Microthlaspi</taxon>
    </lineage>
</organism>
<dbReference type="OrthoDB" id="642536at2759"/>
<comment type="caution">
    <text evidence="2">The sequence shown here is derived from an EMBL/GenBank/DDBJ whole genome shotgun (WGS) entry which is preliminary data.</text>
</comment>
<dbReference type="PANTHER" id="PTHR44259">
    <property type="entry name" value="OS07G0183000 PROTEIN-RELATED"/>
    <property type="match status" value="1"/>
</dbReference>
<dbReference type="EMBL" id="CACVBM020001828">
    <property type="protein sequence ID" value="CAA7060308.1"/>
    <property type="molecule type" value="Genomic_DNA"/>
</dbReference>
<protein>
    <recommendedName>
        <fullName evidence="1">KIB1-4 beta-propeller domain-containing protein</fullName>
    </recommendedName>
</protein>
<keyword evidence="3" id="KW-1185">Reference proteome</keyword>